<keyword evidence="4" id="KW-0533">Nickel</keyword>
<dbReference type="PANTHER" id="PTHR42958:SF4">
    <property type="entry name" value="HYDROGENASE EXPRESSION_FORMATION PROTEIN HUPK"/>
    <property type="match status" value="1"/>
</dbReference>
<dbReference type="RefSeq" id="WP_130459432.1">
    <property type="nucleotide sequence ID" value="NZ_SHKM01000002.1"/>
</dbReference>
<evidence type="ECO:0000256" key="6">
    <source>
        <dbReference type="ARBA" id="ARBA00023002"/>
    </source>
</evidence>
<comment type="subcellular location">
    <subcellularLocation>
        <location evidence="2">Cell envelope</location>
    </subcellularLocation>
</comment>
<keyword evidence="6" id="KW-0560">Oxidoreductase</keyword>
<dbReference type="Proteomes" id="UP000292136">
    <property type="component" value="Unassembled WGS sequence"/>
</dbReference>
<evidence type="ECO:0000256" key="3">
    <source>
        <dbReference type="ARBA" id="ARBA00009292"/>
    </source>
</evidence>
<reference evidence="7 8" key="1">
    <citation type="submission" date="2019-02" db="EMBL/GenBank/DDBJ databases">
        <title>Genomic Encyclopedia of Type Strains, Phase IV (KMG-IV): sequencing the most valuable type-strain genomes for metagenomic binning, comparative biology and taxonomic classification.</title>
        <authorList>
            <person name="Goeker M."/>
        </authorList>
    </citation>
    <scope>NUCLEOTIDE SEQUENCE [LARGE SCALE GENOMIC DNA]</scope>
    <source>
        <strain evidence="7 8">DSM 21223</strain>
    </source>
</reference>
<name>A0ABY0IS12_9RHOO</name>
<comment type="similarity">
    <text evidence="3">Belongs to the [NiFe]/[NiFeSe] hydrogenase large subunit family.</text>
</comment>
<evidence type="ECO:0000256" key="4">
    <source>
        <dbReference type="ARBA" id="ARBA00022596"/>
    </source>
</evidence>
<dbReference type="PANTHER" id="PTHR42958">
    <property type="entry name" value="HYDROGENASE-2 LARGE CHAIN"/>
    <property type="match status" value="1"/>
</dbReference>
<dbReference type="InterPro" id="IPR001501">
    <property type="entry name" value="Ni-dep_hyd_lsu"/>
</dbReference>
<keyword evidence="5" id="KW-0479">Metal-binding</keyword>
<sequence>MSKLVLGPFNRVEGDLEVSLEVSDGAVHSARVNAPLYRGFEPMLLGKAPLDALAIVPRICGICSVAQSAAAASALAEAMGLIPPPNGRLARNLIQAGENLADHLTHFYLFFMPDFARAAYAAKPWFAETEGRFKAQTGRATAEMLPARAGFMRLQGYLAGKWPHTMALQPGGTTRAVLAAEKIRLYAVLREFRAWLESTLFGDALETVAALDSADALRAWAAGRQADFPRFLALADDLGLQRVGQAGNLFLSVGAYPGSVGSLFPAGVWDGAKGRRAELDTARIVEDLSHAWLAGDAPQAPAQGQTRPLLEKEDAYTWCKAPRYGGQVAEVGALARQLVAGQPLAQDLVRNGQGKSAGGNVTARIVARMLEIAALIPAMENWVQQLAPGEPFCAHGELPDTAVGVGLTEAARGSLGHWLTVKHGAIAGYQIIAPTTWNFSPRDAAGTPGPLEQALVGLPIPKDEAAPVLVQHVVRSFDPCMVCTVH</sequence>
<dbReference type="InterPro" id="IPR018194">
    <property type="entry name" value="Ni-dep_hyd_lsu_Ni_BS"/>
</dbReference>
<gene>
    <name evidence="7" type="ORF">EV678_2019</name>
</gene>
<comment type="caution">
    <text evidence="7">The sequence shown here is derived from an EMBL/GenBank/DDBJ whole genome shotgun (WGS) entry which is preliminary data.</text>
</comment>
<evidence type="ECO:0000313" key="8">
    <source>
        <dbReference type="Proteomes" id="UP000292136"/>
    </source>
</evidence>
<dbReference type="EMBL" id="SHKM01000002">
    <property type="protein sequence ID" value="RZT76147.1"/>
    <property type="molecule type" value="Genomic_DNA"/>
</dbReference>
<dbReference type="InterPro" id="IPR050867">
    <property type="entry name" value="NiFe/NiFeSe_hydrgnase_LSU"/>
</dbReference>
<organism evidence="7 8">
    <name type="scientific">Azospira oryzae</name>
    <dbReference type="NCBI Taxonomy" id="146939"/>
    <lineage>
        <taxon>Bacteria</taxon>
        <taxon>Pseudomonadati</taxon>
        <taxon>Pseudomonadota</taxon>
        <taxon>Betaproteobacteria</taxon>
        <taxon>Rhodocyclales</taxon>
        <taxon>Rhodocyclaceae</taxon>
        <taxon>Azospira</taxon>
    </lineage>
</organism>
<dbReference type="InterPro" id="IPR029014">
    <property type="entry name" value="NiFe-Hase_large"/>
</dbReference>
<keyword evidence="8" id="KW-1185">Reference proteome</keyword>
<dbReference type="SUPFAM" id="SSF56762">
    <property type="entry name" value="HydB/Nqo4-like"/>
    <property type="match status" value="1"/>
</dbReference>
<protein>
    <submittedName>
        <fullName evidence="7">Hydrogenase large subunit</fullName>
    </submittedName>
</protein>
<evidence type="ECO:0000313" key="7">
    <source>
        <dbReference type="EMBL" id="RZT76147.1"/>
    </source>
</evidence>
<comment type="cofactor">
    <cofactor evidence="1">
        <name>Ni(2+)</name>
        <dbReference type="ChEBI" id="CHEBI:49786"/>
    </cofactor>
</comment>
<evidence type="ECO:0000256" key="2">
    <source>
        <dbReference type="ARBA" id="ARBA00004196"/>
    </source>
</evidence>
<dbReference type="Pfam" id="PF00374">
    <property type="entry name" value="NiFeSe_Hases"/>
    <property type="match status" value="2"/>
</dbReference>
<evidence type="ECO:0000256" key="1">
    <source>
        <dbReference type="ARBA" id="ARBA00001967"/>
    </source>
</evidence>
<dbReference type="Gene3D" id="1.10.645.10">
    <property type="entry name" value="Cytochrome-c3 Hydrogenase, chain B"/>
    <property type="match status" value="1"/>
</dbReference>
<dbReference type="PROSITE" id="PS00507">
    <property type="entry name" value="NI_HGENASE_L_1"/>
    <property type="match status" value="1"/>
</dbReference>
<accession>A0ABY0IS12</accession>
<proteinExistence type="inferred from homology"/>
<evidence type="ECO:0000256" key="5">
    <source>
        <dbReference type="ARBA" id="ARBA00022723"/>
    </source>
</evidence>